<protein>
    <recommendedName>
        <fullName evidence="8">Prenyltransferase alpha-alpha toroid domain-containing protein</fullName>
    </recommendedName>
</protein>
<evidence type="ECO:0000256" key="5">
    <source>
        <dbReference type="ARBA" id="ARBA00022723"/>
    </source>
</evidence>
<evidence type="ECO:0000256" key="4">
    <source>
        <dbReference type="ARBA" id="ARBA00022679"/>
    </source>
</evidence>
<accession>A0A9P8NUC5</accession>
<dbReference type="Gene3D" id="1.50.10.20">
    <property type="match status" value="1"/>
</dbReference>
<dbReference type="EMBL" id="JAEUBE010000511">
    <property type="protein sequence ID" value="KAH3660028.1"/>
    <property type="molecule type" value="Genomic_DNA"/>
</dbReference>
<evidence type="ECO:0000256" key="3">
    <source>
        <dbReference type="ARBA" id="ARBA00022602"/>
    </source>
</evidence>
<keyword evidence="7" id="KW-0862">Zinc</keyword>
<dbReference type="SUPFAM" id="SSF48239">
    <property type="entry name" value="Terpenoid cyclases/Protein prenyltransferases"/>
    <property type="match status" value="1"/>
</dbReference>
<comment type="cofactor">
    <cofactor evidence="1">
        <name>Zn(2+)</name>
        <dbReference type="ChEBI" id="CHEBI:29105"/>
    </cofactor>
</comment>
<dbReference type="Proteomes" id="UP000769157">
    <property type="component" value="Unassembled WGS sequence"/>
</dbReference>
<dbReference type="PANTHER" id="PTHR11774:SF4">
    <property type="entry name" value="GERANYLGERANYL TRANSFERASE TYPE-1 SUBUNIT BETA"/>
    <property type="match status" value="1"/>
</dbReference>
<dbReference type="RefSeq" id="XP_046057739.1">
    <property type="nucleotide sequence ID" value="XM_046208607.1"/>
</dbReference>
<dbReference type="InterPro" id="IPR001330">
    <property type="entry name" value="Prenyltrans"/>
</dbReference>
<evidence type="ECO:0000313" key="10">
    <source>
        <dbReference type="Proteomes" id="UP000769157"/>
    </source>
</evidence>
<comment type="caution">
    <text evidence="9">The sequence shown here is derived from an EMBL/GenBank/DDBJ whole genome shotgun (WGS) entry which is preliminary data.</text>
</comment>
<dbReference type="GeneID" id="70239197"/>
<dbReference type="PANTHER" id="PTHR11774">
    <property type="entry name" value="GERANYLGERANYL TRANSFERASE TYPE BETA SUBUNIT"/>
    <property type="match status" value="1"/>
</dbReference>
<dbReference type="InterPro" id="IPR045089">
    <property type="entry name" value="PGGT1B-like"/>
</dbReference>
<sequence>MFDPSVHVKYFIRCLGLLPSRYESEDSNRLALTYFCICALDLLNALNQLPEKETIIDWIYTQLVEESDHCGFRGSDIYRDCGSYDVANLAATGFALQILVSLGDDLERLDKDKVSRFVDLCQRPNGSFSPIVGFGEDDLRYCMLAMMIKRLLRVDPTDSSKLIEYIHSTLAFDGGLSMNEGAESHAGLTYCGLSALKLAGKLEPRDWVSTIDFLVHRQVQFNIHNEPELQNDYADPDDFGGFNGRENKYADTCYAFWCVAALELLNESKLVDRDAMIRFLLSQTLSRITGGFTKTNSPDEIPDPFHSFLGIAVLGIVNQEKTIANVDVAVVLRKNRL</sequence>
<reference evidence="9" key="2">
    <citation type="submission" date="2021-01" db="EMBL/GenBank/DDBJ databases">
        <authorList>
            <person name="Schikora-Tamarit M.A."/>
        </authorList>
    </citation>
    <scope>NUCLEOTIDE SEQUENCE</scope>
    <source>
        <strain evidence="9">CBS6075</strain>
    </source>
</reference>
<evidence type="ECO:0000256" key="7">
    <source>
        <dbReference type="ARBA" id="ARBA00022833"/>
    </source>
</evidence>
<keyword evidence="4" id="KW-0808">Transferase</keyword>
<evidence type="ECO:0000256" key="1">
    <source>
        <dbReference type="ARBA" id="ARBA00001947"/>
    </source>
</evidence>
<dbReference type="Pfam" id="PF00432">
    <property type="entry name" value="Prenyltrans"/>
    <property type="match status" value="1"/>
</dbReference>
<dbReference type="InterPro" id="IPR008930">
    <property type="entry name" value="Terpenoid_cyclase/PrenylTrfase"/>
</dbReference>
<dbReference type="GO" id="GO:0005953">
    <property type="term" value="C:CAAX-protein geranylgeranyltransferase complex"/>
    <property type="evidence" value="ECO:0007669"/>
    <property type="project" value="TreeGrafter"/>
</dbReference>
<keyword evidence="6" id="KW-0677">Repeat</keyword>
<comment type="similarity">
    <text evidence="2">Belongs to the protein prenyltransferase subunit beta family.</text>
</comment>
<keyword evidence="5" id="KW-0479">Metal-binding</keyword>
<proteinExistence type="inferred from homology"/>
<evidence type="ECO:0000256" key="2">
    <source>
        <dbReference type="ARBA" id="ARBA00010497"/>
    </source>
</evidence>
<organism evidence="9 10">
    <name type="scientific">Ogataea philodendri</name>
    <dbReference type="NCBI Taxonomy" id="1378263"/>
    <lineage>
        <taxon>Eukaryota</taxon>
        <taxon>Fungi</taxon>
        <taxon>Dikarya</taxon>
        <taxon>Ascomycota</taxon>
        <taxon>Saccharomycotina</taxon>
        <taxon>Pichiomycetes</taxon>
        <taxon>Pichiales</taxon>
        <taxon>Pichiaceae</taxon>
        <taxon>Ogataea</taxon>
    </lineage>
</organism>
<dbReference type="GO" id="GO:0046872">
    <property type="term" value="F:metal ion binding"/>
    <property type="evidence" value="ECO:0007669"/>
    <property type="project" value="UniProtKB-KW"/>
</dbReference>
<evidence type="ECO:0000256" key="6">
    <source>
        <dbReference type="ARBA" id="ARBA00022737"/>
    </source>
</evidence>
<evidence type="ECO:0000313" key="9">
    <source>
        <dbReference type="EMBL" id="KAH3660028.1"/>
    </source>
</evidence>
<name>A0A9P8NUC5_9ASCO</name>
<keyword evidence="3" id="KW-0637">Prenyltransferase</keyword>
<evidence type="ECO:0000259" key="8">
    <source>
        <dbReference type="Pfam" id="PF00432"/>
    </source>
</evidence>
<dbReference type="AlphaFoldDB" id="A0A9P8NUC5"/>
<dbReference type="OrthoDB" id="24893at2759"/>
<dbReference type="GO" id="GO:0004662">
    <property type="term" value="F:CAAX-protein geranylgeranyltransferase activity"/>
    <property type="evidence" value="ECO:0007669"/>
    <property type="project" value="TreeGrafter"/>
</dbReference>
<gene>
    <name evidence="9" type="ORF">OGAPHI_007233</name>
</gene>
<feature type="domain" description="Prenyltransferase alpha-alpha toroid" evidence="8">
    <location>
        <begin position="5"/>
        <end position="330"/>
    </location>
</feature>
<keyword evidence="10" id="KW-1185">Reference proteome</keyword>
<reference evidence="9" key="1">
    <citation type="journal article" date="2021" name="Open Biol.">
        <title>Shared evolutionary footprints suggest mitochondrial oxidative damage underlies multiple complex I losses in fungi.</title>
        <authorList>
            <person name="Schikora-Tamarit M.A."/>
            <person name="Marcet-Houben M."/>
            <person name="Nosek J."/>
            <person name="Gabaldon T."/>
        </authorList>
    </citation>
    <scope>NUCLEOTIDE SEQUENCE</scope>
    <source>
        <strain evidence="9">CBS6075</strain>
    </source>
</reference>